<dbReference type="OrthoDB" id="1955385at2"/>
<accession>A0A1T4WWY2</accession>
<feature type="transmembrane region" description="Helical" evidence="1">
    <location>
        <begin position="6"/>
        <end position="28"/>
    </location>
</feature>
<dbReference type="EMBL" id="FUYH01000004">
    <property type="protein sequence ID" value="SKA81826.1"/>
    <property type="molecule type" value="Genomic_DNA"/>
</dbReference>
<dbReference type="Proteomes" id="UP000190105">
    <property type="component" value="Unassembled WGS sequence"/>
</dbReference>
<keyword evidence="1" id="KW-1133">Transmembrane helix</keyword>
<keyword evidence="1" id="KW-0812">Transmembrane</keyword>
<dbReference type="STRING" id="1147123.SAMN05443428_104122"/>
<dbReference type="AlphaFoldDB" id="A0A1T4WWY2"/>
<dbReference type="InterPro" id="IPR012902">
    <property type="entry name" value="N_methyl_site"/>
</dbReference>
<dbReference type="RefSeq" id="WP_078695751.1">
    <property type="nucleotide sequence ID" value="NZ_FUYH01000004.1"/>
</dbReference>
<evidence type="ECO:0000313" key="2">
    <source>
        <dbReference type="EMBL" id="SKA81826.1"/>
    </source>
</evidence>
<name>A0A1T4WWY2_9CLOT</name>
<keyword evidence="3" id="KW-1185">Reference proteome</keyword>
<proteinExistence type="predicted"/>
<sequence length="164" mass="18886">MYIKKGFTLIETLFILFIIIMISLMCSLRAESYIKKDRLSISCEELVNDLRYAKMTAVCKNKSTVRVLFLKDNGKGEYSEYIIYSASNIEEPSMVIKQVKLPPNVFISRGKSTFSQGDSENRLIFYSKGNVKPACRIVLIDKETGREEEITLTIGYTRIMRVKR</sequence>
<reference evidence="3" key="1">
    <citation type="submission" date="2017-02" db="EMBL/GenBank/DDBJ databases">
        <authorList>
            <person name="Varghese N."/>
            <person name="Submissions S."/>
        </authorList>
    </citation>
    <scope>NUCLEOTIDE SEQUENCE [LARGE SCALE GENOMIC DNA]</scope>
    <source>
        <strain evidence="3">USBA 833</strain>
    </source>
</reference>
<organism evidence="2 3">
    <name type="scientific">Caloramator quimbayensis</name>
    <dbReference type="NCBI Taxonomy" id="1147123"/>
    <lineage>
        <taxon>Bacteria</taxon>
        <taxon>Bacillati</taxon>
        <taxon>Bacillota</taxon>
        <taxon>Clostridia</taxon>
        <taxon>Eubacteriales</taxon>
        <taxon>Clostridiaceae</taxon>
        <taxon>Caloramator</taxon>
    </lineage>
</organism>
<keyword evidence="1" id="KW-0472">Membrane</keyword>
<evidence type="ECO:0000256" key="1">
    <source>
        <dbReference type="SAM" id="Phobius"/>
    </source>
</evidence>
<gene>
    <name evidence="2" type="ORF">SAMN05443428_104122</name>
</gene>
<dbReference type="PROSITE" id="PS00409">
    <property type="entry name" value="PROKAR_NTER_METHYL"/>
    <property type="match status" value="1"/>
</dbReference>
<evidence type="ECO:0008006" key="4">
    <source>
        <dbReference type="Google" id="ProtNLM"/>
    </source>
</evidence>
<evidence type="ECO:0000313" key="3">
    <source>
        <dbReference type="Proteomes" id="UP000190105"/>
    </source>
</evidence>
<protein>
    <recommendedName>
        <fullName evidence="4">Prepilin-type N-terminal cleavage/methylation domain-containing protein</fullName>
    </recommendedName>
</protein>